<sequence length="257" mass="29240">ALIRAEFKKAEKIDKKQFGAAQEVRYQQASKQDQFWPQLSYSSSAQLQTRFRHAFKAPNSSPCDRITRPRTPKEKLRRRLTKRLSTFNLGLLFGSENSPTYSQQTTPVESCYVTMTSDAPVPVQEKQRKVKKIHRKTSTFNLGLLFGSKTSPTYRTSSQAQFRGFSKATLGNNNDLCDLKTFLFYKILVELFASQETSPKETLFISDSEDDTLSAASFKSESPSSEILNDGAAAIKRAMDIRREQAKKRFSKVHQKI</sequence>
<proteinExistence type="predicted"/>
<dbReference type="AlphaFoldDB" id="E4Z252"/>
<organism evidence="1">
    <name type="scientific">Oikopleura dioica</name>
    <name type="common">Tunicate</name>
    <dbReference type="NCBI Taxonomy" id="34765"/>
    <lineage>
        <taxon>Eukaryota</taxon>
        <taxon>Metazoa</taxon>
        <taxon>Chordata</taxon>
        <taxon>Tunicata</taxon>
        <taxon>Appendicularia</taxon>
        <taxon>Copelata</taxon>
        <taxon>Oikopleuridae</taxon>
        <taxon>Oikopleura</taxon>
    </lineage>
</organism>
<feature type="non-terminal residue" evidence="1">
    <location>
        <position position="1"/>
    </location>
</feature>
<dbReference type="EMBL" id="FN656640">
    <property type="protein sequence ID" value="CBY41780.1"/>
    <property type="molecule type" value="Genomic_DNA"/>
</dbReference>
<evidence type="ECO:0000313" key="1">
    <source>
        <dbReference type="EMBL" id="CBY41780.1"/>
    </source>
</evidence>
<gene>
    <name evidence="1" type="ORF">GSOID_T00023872001</name>
</gene>
<protein>
    <submittedName>
        <fullName evidence="1">Uncharacterized protein</fullName>
    </submittedName>
</protein>
<reference evidence="1" key="1">
    <citation type="journal article" date="2010" name="Science">
        <title>Plasticity of animal genome architecture unmasked by rapid evolution of a pelagic tunicate.</title>
        <authorList>
            <person name="Denoeud F."/>
            <person name="Henriet S."/>
            <person name="Mungpakdee S."/>
            <person name="Aury J.M."/>
            <person name="Da Silva C."/>
            <person name="Brinkmann H."/>
            <person name="Mikhaleva J."/>
            <person name="Olsen L.C."/>
            <person name="Jubin C."/>
            <person name="Canestro C."/>
            <person name="Bouquet J.M."/>
            <person name="Danks G."/>
            <person name="Poulain J."/>
            <person name="Campsteijn C."/>
            <person name="Adamski M."/>
            <person name="Cross I."/>
            <person name="Yadetie F."/>
            <person name="Muffato M."/>
            <person name="Louis A."/>
            <person name="Butcher S."/>
            <person name="Tsagkogeorga G."/>
            <person name="Konrad A."/>
            <person name="Singh S."/>
            <person name="Jensen M.F."/>
            <person name="Cong E.H."/>
            <person name="Eikeseth-Otteraa H."/>
            <person name="Noel B."/>
            <person name="Anthouard V."/>
            <person name="Porcel B.M."/>
            <person name="Kachouri-Lafond R."/>
            <person name="Nishino A."/>
            <person name="Ugolini M."/>
            <person name="Chourrout P."/>
            <person name="Nishida H."/>
            <person name="Aasland R."/>
            <person name="Huzurbazar S."/>
            <person name="Westhof E."/>
            <person name="Delsuc F."/>
            <person name="Lehrach H."/>
            <person name="Reinhardt R."/>
            <person name="Weissenbach J."/>
            <person name="Roy S.W."/>
            <person name="Artiguenave F."/>
            <person name="Postlethwait J.H."/>
            <person name="Manak J.R."/>
            <person name="Thompson E.M."/>
            <person name="Jaillon O."/>
            <person name="Du Pasquier L."/>
            <person name="Boudinot P."/>
            <person name="Liberles D.A."/>
            <person name="Volff J.N."/>
            <person name="Philippe H."/>
            <person name="Lenhard B."/>
            <person name="Roest Crollius H."/>
            <person name="Wincker P."/>
            <person name="Chourrout D."/>
        </authorList>
    </citation>
    <scope>NUCLEOTIDE SEQUENCE [LARGE SCALE GENOMIC DNA]</scope>
</reference>
<name>E4Z252_OIKDI</name>
<dbReference type="Proteomes" id="UP000011014">
    <property type="component" value="Unassembled WGS sequence"/>
</dbReference>
<accession>E4Z252</accession>